<dbReference type="GO" id="GO:0005524">
    <property type="term" value="F:ATP binding"/>
    <property type="evidence" value="ECO:0007669"/>
    <property type="project" value="UniProtKB-KW"/>
</dbReference>
<feature type="domain" description="Histidine kinase" evidence="15">
    <location>
        <begin position="485"/>
        <end position="723"/>
    </location>
</feature>
<dbReference type="Pfam" id="PF02518">
    <property type="entry name" value="HATPase_c"/>
    <property type="match status" value="1"/>
</dbReference>
<dbReference type="SMART" id="SM00388">
    <property type="entry name" value="HisKA"/>
    <property type="match status" value="1"/>
</dbReference>
<keyword evidence="8" id="KW-0547">Nucleotide-binding</keyword>
<evidence type="ECO:0000313" key="16">
    <source>
        <dbReference type="EMBL" id="SDY32068.1"/>
    </source>
</evidence>
<keyword evidence="13 14" id="KW-0472">Membrane</keyword>
<evidence type="ECO:0000259" key="15">
    <source>
        <dbReference type="PROSITE" id="PS50109"/>
    </source>
</evidence>
<dbReference type="InterPro" id="IPR036097">
    <property type="entry name" value="HisK_dim/P_sf"/>
</dbReference>
<keyword evidence="7 14" id="KW-0812">Transmembrane</keyword>
<dbReference type="Gene3D" id="3.30.565.10">
    <property type="entry name" value="Histidine kinase-like ATPase, C-terminal domain"/>
    <property type="match status" value="1"/>
</dbReference>
<feature type="transmembrane region" description="Helical" evidence="14">
    <location>
        <begin position="405"/>
        <end position="426"/>
    </location>
</feature>
<protein>
    <recommendedName>
        <fullName evidence="3">histidine kinase</fullName>
        <ecNumber evidence="3">2.7.13.3</ecNumber>
    </recommendedName>
</protein>
<dbReference type="InterPro" id="IPR003594">
    <property type="entry name" value="HATPase_dom"/>
</dbReference>
<dbReference type="EC" id="2.7.13.3" evidence="3"/>
<keyword evidence="10" id="KW-0067">ATP-binding</keyword>
<feature type="transmembrane region" description="Helical" evidence="14">
    <location>
        <begin position="12"/>
        <end position="36"/>
    </location>
</feature>
<evidence type="ECO:0000256" key="8">
    <source>
        <dbReference type="ARBA" id="ARBA00022741"/>
    </source>
</evidence>
<dbReference type="AlphaFoldDB" id="A0A1H3IY13"/>
<keyword evidence="17" id="KW-1185">Reference proteome</keyword>
<dbReference type="OrthoDB" id="9792991at2"/>
<evidence type="ECO:0000256" key="4">
    <source>
        <dbReference type="ARBA" id="ARBA00022475"/>
    </source>
</evidence>
<evidence type="ECO:0000256" key="14">
    <source>
        <dbReference type="SAM" id="Phobius"/>
    </source>
</evidence>
<comment type="subcellular location">
    <subcellularLocation>
        <location evidence="2">Cell membrane</location>
        <topology evidence="2">Multi-pass membrane protein</topology>
    </subcellularLocation>
</comment>
<dbReference type="Proteomes" id="UP000183918">
    <property type="component" value="Unassembled WGS sequence"/>
</dbReference>
<keyword evidence="6" id="KW-0808">Transferase</keyword>
<evidence type="ECO:0000256" key="2">
    <source>
        <dbReference type="ARBA" id="ARBA00004651"/>
    </source>
</evidence>
<evidence type="ECO:0000256" key="6">
    <source>
        <dbReference type="ARBA" id="ARBA00022679"/>
    </source>
</evidence>
<feature type="transmembrane region" description="Helical" evidence="14">
    <location>
        <begin position="376"/>
        <end position="399"/>
    </location>
</feature>
<evidence type="ECO:0000256" key="5">
    <source>
        <dbReference type="ARBA" id="ARBA00022553"/>
    </source>
</evidence>
<dbReference type="RefSeq" id="WP_074717201.1">
    <property type="nucleotide sequence ID" value="NZ_FNPG01000013.1"/>
</dbReference>
<evidence type="ECO:0000256" key="7">
    <source>
        <dbReference type="ARBA" id="ARBA00022692"/>
    </source>
</evidence>
<evidence type="ECO:0000256" key="12">
    <source>
        <dbReference type="ARBA" id="ARBA00023012"/>
    </source>
</evidence>
<dbReference type="Gene3D" id="1.10.287.130">
    <property type="match status" value="1"/>
</dbReference>
<feature type="transmembrane region" description="Helical" evidence="14">
    <location>
        <begin position="240"/>
        <end position="265"/>
    </location>
</feature>
<proteinExistence type="predicted"/>
<keyword evidence="9 16" id="KW-0418">Kinase</keyword>
<sequence length="735" mass="84123">MTSKLKNLKGKIMLFAVAWFFGMIMAILSMVILTMISQGNAKRERKELIDRYYSNYNLSFAKHIAYGKLDSNYEKGEKFKDDAVDINDYKYQIVDRETNKVVAGEKSSKFTSDNVYTFFKIKDEKCNSSSFIQEGEINSKNRIKDITGTHEIEYYDINKNEIEQFKQNREYDLEYSDGDEYDEKANNEKEVTGDDVVLAIRAAKPDDYKRYTITVKYVGNYSEFKQCKLKMEFLDFTQKYMVLIVLCEIFSVIGFVLAFIALMCVSGRKEEKGLYPGYLHNVPFEFLFMGMLFFVGLLGSSLEGASTKYTVFILLTEGGVLGIILLGLSMSFATRIKDKSLIKDSIAGYVYRYAKIIKKYLSDRIGKEIGEVSNPFIILFFVIIYGVVAIVSGICFIGYRNVYVWFFGNIVIFSILIKLLVDILYIREGIHKISSGETSYKLNSRNMMPIFKAGVDDINNIADGIEKAVNEKTKSERMKTELITNVSHDIKTPLTSIINYADLIKKQLEIVDEENKNTNNRNIDSGIRNKTICNESEIQDYCEVLGRQSIKLKRLIEDLVEASKASTGNLEIKLAPCEASVFMTQIVGEYREKFEEVKLDLVAEDLENNIKIMADGRRMLRVFDNIMNNICKYSLAGTRVYLQLEENNGNAVFIFKNISREPLNLSPEELMERFVRGDKSRSTEGNGLGLSIAKSMTELQGGTMKLEIDGDLFKVNLIFPLIREEQFLQKELLEE</sequence>
<organism evidence="16 17">
    <name type="scientific">Lachnobacterium bovis DSM 14045</name>
    <dbReference type="NCBI Taxonomy" id="1122142"/>
    <lineage>
        <taxon>Bacteria</taxon>
        <taxon>Bacillati</taxon>
        <taxon>Bacillota</taxon>
        <taxon>Clostridia</taxon>
        <taxon>Lachnospirales</taxon>
        <taxon>Lachnospiraceae</taxon>
        <taxon>Lachnobacterium</taxon>
    </lineage>
</organism>
<dbReference type="CDD" id="cd00082">
    <property type="entry name" value="HisKA"/>
    <property type="match status" value="1"/>
</dbReference>
<feature type="transmembrane region" description="Helical" evidence="14">
    <location>
        <begin position="277"/>
        <end position="299"/>
    </location>
</feature>
<dbReference type="InterPro" id="IPR005467">
    <property type="entry name" value="His_kinase_dom"/>
</dbReference>
<gene>
    <name evidence="16" type="ORF">SAMN02910414_01278</name>
</gene>
<dbReference type="InterPro" id="IPR050398">
    <property type="entry name" value="HssS/ArlS-like"/>
</dbReference>
<dbReference type="SUPFAM" id="SSF47384">
    <property type="entry name" value="Homodimeric domain of signal transducing histidine kinase"/>
    <property type="match status" value="1"/>
</dbReference>
<keyword evidence="5" id="KW-0597">Phosphoprotein</keyword>
<evidence type="ECO:0000256" key="9">
    <source>
        <dbReference type="ARBA" id="ARBA00022777"/>
    </source>
</evidence>
<keyword evidence="4" id="KW-1003">Cell membrane</keyword>
<comment type="catalytic activity">
    <reaction evidence="1">
        <text>ATP + protein L-histidine = ADP + protein N-phospho-L-histidine.</text>
        <dbReference type="EC" id="2.7.13.3"/>
    </reaction>
</comment>
<dbReference type="Pfam" id="PF00512">
    <property type="entry name" value="HisKA"/>
    <property type="match status" value="1"/>
</dbReference>
<dbReference type="GO" id="GO:0005886">
    <property type="term" value="C:plasma membrane"/>
    <property type="evidence" value="ECO:0007669"/>
    <property type="project" value="UniProtKB-SubCell"/>
</dbReference>
<keyword evidence="12" id="KW-0902">Two-component regulatory system</keyword>
<dbReference type="GO" id="GO:0000155">
    <property type="term" value="F:phosphorelay sensor kinase activity"/>
    <property type="evidence" value="ECO:0007669"/>
    <property type="project" value="InterPro"/>
</dbReference>
<dbReference type="PROSITE" id="PS50109">
    <property type="entry name" value="HIS_KIN"/>
    <property type="match status" value="1"/>
</dbReference>
<evidence type="ECO:0000256" key="1">
    <source>
        <dbReference type="ARBA" id="ARBA00000085"/>
    </source>
</evidence>
<dbReference type="SMART" id="SM00387">
    <property type="entry name" value="HATPase_c"/>
    <property type="match status" value="1"/>
</dbReference>
<dbReference type="STRING" id="1122142.SAMN02910414_01278"/>
<name>A0A1H3IY13_9FIRM</name>
<evidence type="ECO:0000256" key="10">
    <source>
        <dbReference type="ARBA" id="ARBA00022840"/>
    </source>
</evidence>
<evidence type="ECO:0000256" key="13">
    <source>
        <dbReference type="ARBA" id="ARBA00023136"/>
    </source>
</evidence>
<evidence type="ECO:0000313" key="17">
    <source>
        <dbReference type="Proteomes" id="UP000183918"/>
    </source>
</evidence>
<dbReference type="PANTHER" id="PTHR45528">
    <property type="entry name" value="SENSOR HISTIDINE KINASE CPXA"/>
    <property type="match status" value="1"/>
</dbReference>
<evidence type="ECO:0000256" key="11">
    <source>
        <dbReference type="ARBA" id="ARBA00022989"/>
    </source>
</evidence>
<dbReference type="PANTHER" id="PTHR45528:SF1">
    <property type="entry name" value="SENSOR HISTIDINE KINASE CPXA"/>
    <property type="match status" value="1"/>
</dbReference>
<feature type="transmembrane region" description="Helical" evidence="14">
    <location>
        <begin position="311"/>
        <end position="333"/>
    </location>
</feature>
<keyword evidence="11 14" id="KW-1133">Transmembrane helix</keyword>
<dbReference type="InterPro" id="IPR003661">
    <property type="entry name" value="HisK_dim/P_dom"/>
</dbReference>
<accession>A0A1H3IY13</accession>
<reference evidence="16 17" key="1">
    <citation type="submission" date="2016-10" db="EMBL/GenBank/DDBJ databases">
        <authorList>
            <person name="de Groot N.N."/>
        </authorList>
    </citation>
    <scope>NUCLEOTIDE SEQUENCE [LARGE SCALE GENOMIC DNA]</scope>
    <source>
        <strain evidence="16 17">DSM 14045</strain>
    </source>
</reference>
<dbReference type="EMBL" id="FNPG01000013">
    <property type="protein sequence ID" value="SDY32068.1"/>
    <property type="molecule type" value="Genomic_DNA"/>
</dbReference>
<evidence type="ECO:0000256" key="3">
    <source>
        <dbReference type="ARBA" id="ARBA00012438"/>
    </source>
</evidence>
<dbReference type="InterPro" id="IPR036890">
    <property type="entry name" value="HATPase_C_sf"/>
</dbReference>
<dbReference type="SUPFAM" id="SSF55874">
    <property type="entry name" value="ATPase domain of HSP90 chaperone/DNA topoisomerase II/histidine kinase"/>
    <property type="match status" value="1"/>
</dbReference>